<dbReference type="EMBL" id="JACEFF010000620">
    <property type="protein sequence ID" value="KAH9634270.1"/>
    <property type="molecule type" value="Genomic_DNA"/>
</dbReference>
<evidence type="ECO:0000313" key="1">
    <source>
        <dbReference type="EMBL" id="KAH9634270.1"/>
    </source>
</evidence>
<dbReference type="Proteomes" id="UP000814243">
    <property type="component" value="Unassembled WGS sequence"/>
</dbReference>
<gene>
    <name evidence="1" type="ORF">HF086_011530</name>
</gene>
<proteinExistence type="predicted"/>
<accession>A0A922MC75</accession>
<dbReference type="AlphaFoldDB" id="A0A922MC75"/>
<name>A0A922MC75_SPOEX</name>
<organism evidence="1 2">
    <name type="scientific">Spodoptera exigua</name>
    <name type="common">Beet armyworm</name>
    <name type="synonym">Noctua fulgens</name>
    <dbReference type="NCBI Taxonomy" id="7107"/>
    <lineage>
        <taxon>Eukaryota</taxon>
        <taxon>Metazoa</taxon>
        <taxon>Ecdysozoa</taxon>
        <taxon>Arthropoda</taxon>
        <taxon>Hexapoda</taxon>
        <taxon>Insecta</taxon>
        <taxon>Pterygota</taxon>
        <taxon>Neoptera</taxon>
        <taxon>Endopterygota</taxon>
        <taxon>Lepidoptera</taxon>
        <taxon>Glossata</taxon>
        <taxon>Ditrysia</taxon>
        <taxon>Noctuoidea</taxon>
        <taxon>Noctuidae</taxon>
        <taxon>Amphipyrinae</taxon>
        <taxon>Spodoptera</taxon>
    </lineage>
</organism>
<sequence>MSDTDFGHRFEVAFLVLCAFSITSIHTEKVLPRSFSDVGIISTFLQKFIKPFIDSIHGKGKLRNEEESRVEKAIRLKISDLKPFLQDNEENDKKFEAENDDIKSTDKMIDTDNNLTLKGSEETTIIEFVPKNRRSKDNLAYGLKEEKQELDPFQNSIKKYKALRHDIEEALDKENCSSSTKALIKRTLDEMIAMLIERQCTWKSVDTTDLQNHIFKQPKNMRKSMRYLEKLSNKQWMSLRKHYLNFLKINSDKEDSFIKQFHDFFSSVINNNWNLGKYKVRCQLDKIEDDNSEKKLYQRQKPVKDTNQCDNFRVCTDELKYFFKSYYNYLNETTVSAFKNYAAMYSRDVKSEMEIDKDIVESTLDTISIIAEKKVIKIFRKRLGNFTLDEKKSKKANIDNIKNFIKLTKEKINNMLLQIVDYELSAMKTKLFEDVKADLVVNLKADLDSVETLFTDKVCMFFVLCNGNNFAGAPSPSRRDYNWVFKSNDVGKIYVKVQLSLDDELKNSLVTFGAQKRRQGKDMTQSSLRRFDKPKSFRAEEFRQSNLTATRTTISSTTKLEMTGNNTLGPKQLTANTASFKATGTLTPKNTLVTMPTTKRKHSKRKSYTDK</sequence>
<evidence type="ECO:0000313" key="2">
    <source>
        <dbReference type="Proteomes" id="UP000814243"/>
    </source>
</evidence>
<comment type="caution">
    <text evidence="1">The sequence shown here is derived from an EMBL/GenBank/DDBJ whole genome shotgun (WGS) entry which is preliminary data.</text>
</comment>
<reference evidence="1" key="1">
    <citation type="journal article" date="2021" name="G3 (Bethesda)">
        <title>Genome and transcriptome analysis of the beet armyworm Spodoptera exigua reveals targets for pest control. .</title>
        <authorList>
            <person name="Simon S."/>
            <person name="Breeschoten T."/>
            <person name="Jansen H.J."/>
            <person name="Dirks R.P."/>
            <person name="Schranz M.E."/>
            <person name="Ros V.I.D."/>
        </authorList>
    </citation>
    <scope>NUCLEOTIDE SEQUENCE</scope>
    <source>
        <strain evidence="1">TB_SE_WUR_2020</strain>
    </source>
</reference>
<protein>
    <submittedName>
        <fullName evidence="1">Uncharacterized protein</fullName>
    </submittedName>
</protein>